<protein>
    <recommendedName>
        <fullName evidence="4">Helix-turn-helix domain-containing protein</fullName>
    </recommendedName>
</protein>
<evidence type="ECO:0000313" key="3">
    <source>
        <dbReference type="Proteomes" id="UP000234845"/>
    </source>
</evidence>
<reference evidence="3" key="1">
    <citation type="submission" date="2017-11" db="EMBL/GenBank/DDBJ databases">
        <title>The draft genome sequence of Chromatocurvus sp. F02.</title>
        <authorList>
            <person name="Du Z.-J."/>
            <person name="Chang Y.-Q."/>
        </authorList>
    </citation>
    <scope>NUCLEOTIDE SEQUENCE [LARGE SCALE GENOMIC DNA]</scope>
    <source>
        <strain evidence="3">F02</strain>
    </source>
</reference>
<dbReference type="InterPro" id="IPR050400">
    <property type="entry name" value="Bact_Cytoskel_RodZ"/>
</dbReference>
<dbReference type="Pfam" id="PF13413">
    <property type="entry name" value="HTH_25"/>
    <property type="match status" value="1"/>
</dbReference>
<keyword evidence="1" id="KW-1133">Transmembrane helix</keyword>
<evidence type="ECO:0000313" key="2">
    <source>
        <dbReference type="EMBL" id="PLW81338.1"/>
    </source>
</evidence>
<feature type="transmembrane region" description="Helical" evidence="1">
    <location>
        <begin position="141"/>
        <end position="160"/>
    </location>
</feature>
<dbReference type="PANTHER" id="PTHR34475:SF1">
    <property type="entry name" value="CYTOSKELETON PROTEIN RODZ"/>
    <property type="match status" value="1"/>
</dbReference>
<gene>
    <name evidence="2" type="ORF">CWI75_16015</name>
</gene>
<dbReference type="AlphaFoldDB" id="A0A2N5XYW6"/>
<dbReference type="GO" id="GO:0003677">
    <property type="term" value="F:DNA binding"/>
    <property type="evidence" value="ECO:0007669"/>
    <property type="project" value="InterPro"/>
</dbReference>
<dbReference type="Proteomes" id="UP000234845">
    <property type="component" value="Unassembled WGS sequence"/>
</dbReference>
<evidence type="ECO:0000256" key="1">
    <source>
        <dbReference type="SAM" id="Phobius"/>
    </source>
</evidence>
<dbReference type="PANTHER" id="PTHR34475">
    <property type="match status" value="1"/>
</dbReference>
<organism evidence="2 3">
    <name type="scientific">Kineobactrum sediminis</name>
    <dbReference type="NCBI Taxonomy" id="1905677"/>
    <lineage>
        <taxon>Bacteria</taxon>
        <taxon>Pseudomonadati</taxon>
        <taxon>Pseudomonadota</taxon>
        <taxon>Gammaproteobacteria</taxon>
        <taxon>Cellvibrionales</taxon>
        <taxon>Halieaceae</taxon>
        <taxon>Kineobactrum</taxon>
    </lineage>
</organism>
<sequence length="174" mass="18776">MTATARVVTPWPSPIFTRTQPSPGITGGYNVMSSEELLVNVPVRVSPGAMLQAARELAGLSASDAAERLNWLPEYVDLIERDDFASLRRPVFARGYTRAYGKLVGLDETQLMEAFDQVQPQPVGPRLPYSRPQPLQLQRTGVGIAAGLAVLAVLVLGLWWSQSAGAVTRTVMGG</sequence>
<dbReference type="Gene3D" id="1.10.260.40">
    <property type="entry name" value="lambda repressor-like DNA-binding domains"/>
    <property type="match status" value="1"/>
</dbReference>
<name>A0A2N5XYW6_9GAMM</name>
<evidence type="ECO:0008006" key="4">
    <source>
        <dbReference type="Google" id="ProtNLM"/>
    </source>
</evidence>
<keyword evidence="3" id="KW-1185">Reference proteome</keyword>
<accession>A0A2N5XYW6</accession>
<keyword evidence="1" id="KW-0812">Transmembrane</keyword>
<dbReference type="EMBL" id="PKLZ01000014">
    <property type="protein sequence ID" value="PLW81338.1"/>
    <property type="molecule type" value="Genomic_DNA"/>
</dbReference>
<comment type="caution">
    <text evidence="2">The sequence shown here is derived from an EMBL/GenBank/DDBJ whole genome shotgun (WGS) entry which is preliminary data.</text>
</comment>
<proteinExistence type="predicted"/>
<dbReference type="InterPro" id="IPR010982">
    <property type="entry name" value="Lambda_DNA-bd_dom_sf"/>
</dbReference>
<keyword evidence="1" id="KW-0472">Membrane</keyword>